<evidence type="ECO:0000256" key="6">
    <source>
        <dbReference type="SAM" id="Phobius"/>
    </source>
</evidence>
<dbReference type="PANTHER" id="PTHR38825">
    <property type="entry name" value="LYSINE EXPORTER PROTEIN (LYSE/YGGA)"/>
    <property type="match status" value="1"/>
</dbReference>
<dbReference type="InterPro" id="IPR001123">
    <property type="entry name" value="LeuE-type"/>
</dbReference>
<dbReference type="PANTHER" id="PTHR38825:SF1">
    <property type="entry name" value="TRANSPORTER, LYSE FAMILY"/>
    <property type="match status" value="1"/>
</dbReference>
<keyword evidence="5 6" id="KW-0472">Membrane</keyword>
<reference evidence="7" key="1">
    <citation type="journal article" date="2020" name="mSystems">
        <title>Genome- and Community-Level Interaction Insights into Carbon Utilization and Element Cycling Functions of Hydrothermarchaeota in Hydrothermal Sediment.</title>
        <authorList>
            <person name="Zhou Z."/>
            <person name="Liu Y."/>
            <person name="Xu W."/>
            <person name="Pan J."/>
            <person name="Luo Z.H."/>
            <person name="Li M."/>
        </authorList>
    </citation>
    <scope>NUCLEOTIDE SEQUENCE [LARGE SCALE GENOMIC DNA]</scope>
    <source>
        <strain evidence="7">SpSt-594</strain>
    </source>
</reference>
<proteinExistence type="predicted"/>
<dbReference type="GO" id="GO:0005886">
    <property type="term" value="C:plasma membrane"/>
    <property type="evidence" value="ECO:0007669"/>
    <property type="project" value="UniProtKB-SubCell"/>
</dbReference>
<evidence type="ECO:0000256" key="5">
    <source>
        <dbReference type="ARBA" id="ARBA00023136"/>
    </source>
</evidence>
<keyword evidence="4 6" id="KW-1133">Transmembrane helix</keyword>
<keyword evidence="3 6" id="KW-0812">Transmembrane</keyword>
<evidence type="ECO:0000256" key="4">
    <source>
        <dbReference type="ARBA" id="ARBA00022989"/>
    </source>
</evidence>
<protein>
    <submittedName>
        <fullName evidence="7">Lysine transporter LysE</fullName>
    </submittedName>
</protein>
<comment type="caution">
    <text evidence="7">The sequence shown here is derived from an EMBL/GenBank/DDBJ whole genome shotgun (WGS) entry which is preliminary data.</text>
</comment>
<dbReference type="AlphaFoldDB" id="A0A7C4VZ87"/>
<comment type="subcellular location">
    <subcellularLocation>
        <location evidence="1">Cell membrane</location>
        <topology evidence="1">Multi-pass membrane protein</topology>
    </subcellularLocation>
</comment>
<dbReference type="EMBL" id="DSZH01000083">
    <property type="protein sequence ID" value="HGU47289.1"/>
    <property type="molecule type" value="Genomic_DNA"/>
</dbReference>
<evidence type="ECO:0000256" key="2">
    <source>
        <dbReference type="ARBA" id="ARBA00022475"/>
    </source>
</evidence>
<feature type="transmembrane region" description="Helical" evidence="6">
    <location>
        <begin position="6"/>
        <end position="31"/>
    </location>
</feature>
<sequence>MVELILKVIIISISGALAPGPLTVATASWGVKRGWKAGLEISLGHTFVEFPIVLLIGLGLMNFLKSEKFYFYLGILGSLFLFLFGILTIKDALIYKPPLIVKEKSSLPLLTGIALSFFNPYFLIWWLGIGTPLIYEAIKKSGFIGLSVLYIFHFSLDYFWLIFIATLSSFAKKKIYRYLLFILGIIIIYFGIKMLFILF</sequence>
<keyword evidence="2" id="KW-1003">Cell membrane</keyword>
<name>A0A7C4VZ87_UNCW3</name>
<evidence type="ECO:0000313" key="7">
    <source>
        <dbReference type="EMBL" id="HGU47289.1"/>
    </source>
</evidence>
<feature type="transmembrane region" description="Helical" evidence="6">
    <location>
        <begin position="148"/>
        <end position="171"/>
    </location>
</feature>
<feature type="transmembrane region" description="Helical" evidence="6">
    <location>
        <begin position="43"/>
        <end position="63"/>
    </location>
</feature>
<accession>A0A7C4VZ87</accession>
<feature type="transmembrane region" description="Helical" evidence="6">
    <location>
        <begin position="178"/>
        <end position="198"/>
    </location>
</feature>
<dbReference type="GO" id="GO:0006865">
    <property type="term" value="P:amino acid transport"/>
    <property type="evidence" value="ECO:0007669"/>
    <property type="project" value="InterPro"/>
</dbReference>
<organism evidence="7">
    <name type="scientific">candidate division WOR-3 bacterium</name>
    <dbReference type="NCBI Taxonomy" id="2052148"/>
    <lineage>
        <taxon>Bacteria</taxon>
        <taxon>Bacteria division WOR-3</taxon>
    </lineage>
</organism>
<evidence type="ECO:0000256" key="3">
    <source>
        <dbReference type="ARBA" id="ARBA00022692"/>
    </source>
</evidence>
<feature type="transmembrane region" description="Helical" evidence="6">
    <location>
        <begin position="109"/>
        <end position="128"/>
    </location>
</feature>
<evidence type="ECO:0000256" key="1">
    <source>
        <dbReference type="ARBA" id="ARBA00004651"/>
    </source>
</evidence>
<dbReference type="Pfam" id="PF01810">
    <property type="entry name" value="LysE"/>
    <property type="match status" value="1"/>
</dbReference>
<gene>
    <name evidence="7" type="ORF">ENT60_01845</name>
</gene>
<feature type="transmembrane region" description="Helical" evidence="6">
    <location>
        <begin position="69"/>
        <end position="89"/>
    </location>
</feature>